<dbReference type="GO" id="GO:0005743">
    <property type="term" value="C:mitochondrial inner membrane"/>
    <property type="evidence" value="ECO:0007669"/>
    <property type="project" value="UniProtKB-SubCell"/>
</dbReference>
<comment type="caution">
    <text evidence="8">The sequence shown here is derived from an EMBL/GenBank/DDBJ whole genome shotgun (WGS) entry which is preliminary data.</text>
</comment>
<dbReference type="GO" id="GO:0045271">
    <property type="term" value="C:respiratory chain complex I"/>
    <property type="evidence" value="ECO:0007669"/>
    <property type="project" value="InterPro"/>
</dbReference>
<comment type="subcellular location">
    <subcellularLocation>
        <location evidence="1">Mitochondrion inner membrane</location>
        <topology evidence="1">Multi-pass membrane protein</topology>
    </subcellularLocation>
</comment>
<evidence type="ECO:0000256" key="5">
    <source>
        <dbReference type="ARBA" id="ARBA00023128"/>
    </source>
</evidence>
<dbReference type="Proteomes" id="UP000306584">
    <property type="component" value="Unassembled WGS sequence"/>
</dbReference>
<dbReference type="GO" id="GO:0006120">
    <property type="term" value="P:mitochondrial electron transport, NADH to ubiquinone"/>
    <property type="evidence" value="ECO:0007669"/>
    <property type="project" value="InterPro"/>
</dbReference>
<evidence type="ECO:0000313" key="8">
    <source>
        <dbReference type="EMBL" id="THY09431.1"/>
    </source>
</evidence>
<evidence type="ECO:0000256" key="7">
    <source>
        <dbReference type="SAM" id="MobiDB-lite"/>
    </source>
</evidence>
<evidence type="ECO:0000256" key="2">
    <source>
        <dbReference type="ARBA" id="ARBA00022692"/>
    </source>
</evidence>
<evidence type="ECO:0000256" key="3">
    <source>
        <dbReference type="ARBA" id="ARBA00022792"/>
    </source>
</evidence>
<dbReference type="InterPro" id="IPR039205">
    <property type="entry name" value="NDUFA11"/>
</dbReference>
<proteinExistence type="predicted"/>
<evidence type="ECO:0000256" key="6">
    <source>
        <dbReference type="ARBA" id="ARBA00023136"/>
    </source>
</evidence>
<feature type="region of interest" description="Disordered" evidence="7">
    <location>
        <begin position="58"/>
        <end position="102"/>
    </location>
</feature>
<dbReference type="PANTHER" id="PTHR21382:SF1">
    <property type="entry name" value="NADH DEHYDROGENASE [UBIQUINONE] 1 ALPHA SUBCOMPLEX SUBUNIT 11"/>
    <property type="match status" value="1"/>
</dbReference>
<keyword evidence="6" id="KW-0472">Membrane</keyword>
<protein>
    <recommendedName>
        <fullName evidence="10">NADH-ubiquinone oxidoreductase 213 kDa subunit</fullName>
    </recommendedName>
</protein>
<organism evidence="8 9">
    <name type="scientific">Aureobasidium pullulans</name>
    <name type="common">Black yeast</name>
    <name type="synonym">Pullularia pullulans</name>
    <dbReference type="NCBI Taxonomy" id="5580"/>
    <lineage>
        <taxon>Eukaryota</taxon>
        <taxon>Fungi</taxon>
        <taxon>Dikarya</taxon>
        <taxon>Ascomycota</taxon>
        <taxon>Pezizomycotina</taxon>
        <taxon>Dothideomycetes</taxon>
        <taxon>Dothideomycetidae</taxon>
        <taxon>Dothideales</taxon>
        <taxon>Saccotheciaceae</taxon>
        <taxon>Aureobasidium</taxon>
    </lineage>
</organism>
<name>A0A4S9K1T7_AURPU</name>
<accession>A0A4S9K1T7</accession>
<dbReference type="EMBL" id="QZBD01000664">
    <property type="protein sequence ID" value="THY09431.1"/>
    <property type="molecule type" value="Genomic_DNA"/>
</dbReference>
<dbReference type="AlphaFoldDB" id="A0A4S9K1T7"/>
<keyword evidence="3" id="KW-0999">Mitochondrion inner membrane</keyword>
<evidence type="ECO:0000256" key="1">
    <source>
        <dbReference type="ARBA" id="ARBA00004448"/>
    </source>
</evidence>
<keyword evidence="5" id="KW-0496">Mitochondrion</keyword>
<gene>
    <name evidence="8" type="ORF">D6D01_09518</name>
</gene>
<dbReference type="PANTHER" id="PTHR21382">
    <property type="entry name" value="NADH-UBIQUINONE OXIDOREDUCTASE SUBUNIT"/>
    <property type="match status" value="1"/>
</dbReference>
<sequence>MALVKSRGLLRWMNKLAEERLSGQEEITNCGRRKWKCFHGPTLGNHKIWASRIHEHATIRQREASDPPRRLPSISVKGQQPSAKSGKRDLMRARQAATASSDLSSTILPPTTYSITDTMAQQEEQPYRPKDALGSSIKATMITTGAGLFVSTIQNTLTKQNHGAMGAFTKFGGTTAVYGAMGAAYEFTRCASANLRQRDDAWNSFWGGLAGGSMLGLRFRTAPAVAGYGTALAVVLGTWHFAGGKITGYQIDTTVDEVARKEYVRKNRRRPMEETLEQVGEGRGIFGPGYQERRAERLQQNYGIEVPSAASS</sequence>
<reference evidence="8 9" key="1">
    <citation type="submission" date="2018-10" db="EMBL/GenBank/DDBJ databases">
        <title>Fifty Aureobasidium pullulans genomes reveal a recombining polyextremotolerant generalist.</title>
        <authorList>
            <person name="Gostincar C."/>
            <person name="Turk M."/>
            <person name="Zajc J."/>
            <person name="Gunde-Cimerman N."/>
        </authorList>
    </citation>
    <scope>NUCLEOTIDE SEQUENCE [LARGE SCALE GENOMIC DNA]</scope>
    <source>
        <strain evidence="8 9">EXF-6604</strain>
    </source>
</reference>
<evidence type="ECO:0008006" key="10">
    <source>
        <dbReference type="Google" id="ProtNLM"/>
    </source>
</evidence>
<feature type="compositionally biased region" description="Basic and acidic residues" evidence="7">
    <location>
        <begin position="58"/>
        <end position="69"/>
    </location>
</feature>
<keyword evidence="4" id="KW-1133">Transmembrane helix</keyword>
<evidence type="ECO:0000256" key="4">
    <source>
        <dbReference type="ARBA" id="ARBA00022989"/>
    </source>
</evidence>
<keyword evidence="2" id="KW-0812">Transmembrane</keyword>
<evidence type="ECO:0000313" key="9">
    <source>
        <dbReference type="Proteomes" id="UP000306584"/>
    </source>
</evidence>